<organism evidence="11 12">
    <name type="scientific">Pneumocystis wakefieldiae</name>
    <dbReference type="NCBI Taxonomy" id="38082"/>
    <lineage>
        <taxon>Eukaryota</taxon>
        <taxon>Fungi</taxon>
        <taxon>Dikarya</taxon>
        <taxon>Ascomycota</taxon>
        <taxon>Taphrinomycotina</taxon>
        <taxon>Pneumocystomycetes</taxon>
        <taxon>Pneumocystaceae</taxon>
        <taxon>Pneumocystis</taxon>
    </lineage>
</organism>
<dbReference type="InterPro" id="IPR012952">
    <property type="entry name" value="BING4_C_dom"/>
</dbReference>
<dbReference type="Pfam" id="PF08149">
    <property type="entry name" value="BING4CT"/>
    <property type="match status" value="1"/>
</dbReference>
<dbReference type="FunFam" id="2.130.10.10:FF:000378">
    <property type="entry name" value="U3 small nucleolar RNA-associated protein 7"/>
    <property type="match status" value="1"/>
</dbReference>
<dbReference type="PANTHER" id="PTHR14085:SF3">
    <property type="entry name" value="WD REPEAT-CONTAINING PROTEIN 46"/>
    <property type="match status" value="1"/>
</dbReference>
<name>A0A899FMX3_9ASCO</name>
<dbReference type="InterPro" id="IPR001680">
    <property type="entry name" value="WD40_rpt"/>
</dbReference>
<keyword evidence="12" id="KW-1185">Reference proteome</keyword>
<proteinExistence type="predicted"/>
<evidence type="ECO:0000256" key="3">
    <source>
        <dbReference type="ARBA" id="ARBA00022552"/>
    </source>
</evidence>
<keyword evidence="6" id="KW-0539">Nucleus</keyword>
<evidence type="ECO:0000313" key="12">
    <source>
        <dbReference type="Proteomes" id="UP000663699"/>
    </source>
</evidence>
<sequence length="512" mass="59184">MDNSDKTRSVSLRTKKNKRLYFHLRNMDKKIKSVHKDIQMLNLMRYDEPGYLQPEGLEKTYKMTQSQLKGIIDITSRQKGFDLKLPTFGPYVFDYTRNGKYIILGGRKGHIAAFDWRKGVLNTEFNLRETVRDVKWLHNEKLFVVAQKKYVYMYDNKGIEVHCLKRHIDVLYMEFLPYHYLLTTIGNAGYLKYQDISTGTIVAEFPTKLGLPKAMAQNPYNAIIHVGHSNGTVTLWSPNLSTPLVKILSHRGPITALSIDREGRYMVSSGADSQVKIWDIRNWKEVHSYFCRTPASTLHISDTGMLAIGWGPHISFWKDALRKKQNSPYMTHLSPGSAVKRVRFCPYEDILGFSHIKGFSNLIIPGSGEPSYDAYEINPYETKKQRREKEVRSLLEKLHPEMIALEPNYIGKVDTAPSTAKENDSPKESKSLQQKWVPKPKTRGKNSSLRRYLRKRAKNIIDERKLLIQASLDKEKKLRQIHLRKRLNLPVKKPLGPALERFSSKTTSYSHK</sequence>
<protein>
    <recommendedName>
        <fullName evidence="7">U three protein 7</fullName>
    </recommendedName>
</protein>
<dbReference type="PROSITE" id="PS50082">
    <property type="entry name" value="WD_REPEATS_2"/>
    <property type="match status" value="1"/>
</dbReference>
<dbReference type="OrthoDB" id="10251154at2759"/>
<dbReference type="InterPro" id="IPR040315">
    <property type="entry name" value="WDR46/Utp7"/>
</dbReference>
<accession>A0A899FMX3</accession>
<dbReference type="GO" id="GO:0032040">
    <property type="term" value="C:small-subunit processome"/>
    <property type="evidence" value="ECO:0007669"/>
    <property type="project" value="TreeGrafter"/>
</dbReference>
<dbReference type="AlphaFoldDB" id="A0A899FMX3"/>
<dbReference type="Gene3D" id="2.130.10.10">
    <property type="entry name" value="YVTN repeat-like/Quinoprotein amine dehydrogenase"/>
    <property type="match status" value="1"/>
</dbReference>
<dbReference type="PANTHER" id="PTHR14085">
    <property type="entry name" value="WD-REPEAT PROTEIN BING4"/>
    <property type="match status" value="1"/>
</dbReference>
<evidence type="ECO:0000256" key="8">
    <source>
        <dbReference type="PROSITE-ProRule" id="PRU00221"/>
    </source>
</evidence>
<dbReference type="Proteomes" id="UP000663699">
    <property type="component" value="Chromosome 6"/>
</dbReference>
<feature type="domain" description="BING4 C-terminal" evidence="10">
    <location>
        <begin position="328"/>
        <end position="407"/>
    </location>
</feature>
<dbReference type="PROSITE" id="PS50294">
    <property type="entry name" value="WD_REPEATS_REGION"/>
    <property type="match status" value="1"/>
</dbReference>
<keyword evidence="4 8" id="KW-0853">WD repeat</keyword>
<keyword evidence="5" id="KW-0677">Repeat</keyword>
<reference evidence="11" key="1">
    <citation type="submission" date="2020-06" db="EMBL/GenBank/DDBJ databases">
        <title>Genomes of multiple members of Pneumocystis genus reveal paths to human pathogen Pneumocystis jirovecii.</title>
        <authorList>
            <person name="Cisse O.H."/>
            <person name="Ma L."/>
            <person name="Dekker J."/>
            <person name="Khil P."/>
            <person name="Jo J."/>
            <person name="Brenchley J."/>
            <person name="Blair R."/>
            <person name="Pahar B."/>
            <person name="Chabe M."/>
            <person name="Van Rompay K.A."/>
            <person name="Keesler R."/>
            <person name="Sukura A."/>
            <person name="Hirsch V."/>
            <person name="Kutty G."/>
            <person name="Liu Y."/>
            <person name="Peng L."/>
            <person name="Chen J."/>
            <person name="Song J."/>
            <person name="Weissenbacher-Lang C."/>
            <person name="Xu J."/>
            <person name="Upham N.S."/>
            <person name="Stajich J.E."/>
            <person name="Cuomo C.A."/>
            <person name="Cushion M.T."/>
            <person name="Kovacs J.A."/>
        </authorList>
    </citation>
    <scope>NUCLEOTIDE SEQUENCE</scope>
    <source>
        <strain evidence="11">2A</strain>
    </source>
</reference>
<gene>
    <name evidence="11" type="ORF">MERGE_002650</name>
</gene>
<dbReference type="GO" id="GO:0000462">
    <property type="term" value="P:maturation of SSU-rRNA from tricistronic rRNA transcript (SSU-rRNA, 5.8S rRNA, LSU-rRNA)"/>
    <property type="evidence" value="ECO:0007669"/>
    <property type="project" value="TreeGrafter"/>
</dbReference>
<comment type="function">
    <text evidence="1">Involved in nucleolar processing of pre-18S ribosomal RNA.</text>
</comment>
<evidence type="ECO:0000256" key="2">
    <source>
        <dbReference type="ARBA" id="ARBA00004604"/>
    </source>
</evidence>
<evidence type="ECO:0000313" key="11">
    <source>
        <dbReference type="EMBL" id="QSL65340.1"/>
    </source>
</evidence>
<dbReference type="InterPro" id="IPR019775">
    <property type="entry name" value="WD40_repeat_CS"/>
</dbReference>
<dbReference type="Pfam" id="PF00400">
    <property type="entry name" value="WD40"/>
    <property type="match status" value="1"/>
</dbReference>
<dbReference type="SUPFAM" id="SSF50978">
    <property type="entry name" value="WD40 repeat-like"/>
    <property type="match status" value="1"/>
</dbReference>
<comment type="subcellular location">
    <subcellularLocation>
        <location evidence="2">Nucleus</location>
        <location evidence="2">Nucleolus</location>
    </subcellularLocation>
</comment>
<dbReference type="InterPro" id="IPR036322">
    <property type="entry name" value="WD40_repeat_dom_sf"/>
</dbReference>
<feature type="compositionally biased region" description="Basic and acidic residues" evidence="9">
    <location>
        <begin position="421"/>
        <end position="430"/>
    </location>
</feature>
<evidence type="ECO:0000256" key="9">
    <source>
        <dbReference type="SAM" id="MobiDB-lite"/>
    </source>
</evidence>
<dbReference type="SMART" id="SM00320">
    <property type="entry name" value="WD40"/>
    <property type="match status" value="4"/>
</dbReference>
<evidence type="ECO:0000256" key="1">
    <source>
        <dbReference type="ARBA" id="ARBA00004099"/>
    </source>
</evidence>
<dbReference type="PROSITE" id="PS00678">
    <property type="entry name" value="WD_REPEATS_1"/>
    <property type="match status" value="1"/>
</dbReference>
<dbReference type="SMART" id="SM01033">
    <property type="entry name" value="BING4CT"/>
    <property type="match status" value="1"/>
</dbReference>
<evidence type="ECO:0000256" key="7">
    <source>
        <dbReference type="ARBA" id="ARBA00076453"/>
    </source>
</evidence>
<dbReference type="GO" id="GO:0030686">
    <property type="term" value="C:90S preribosome"/>
    <property type="evidence" value="ECO:0007669"/>
    <property type="project" value="TreeGrafter"/>
</dbReference>
<evidence type="ECO:0000256" key="4">
    <source>
        <dbReference type="ARBA" id="ARBA00022574"/>
    </source>
</evidence>
<feature type="repeat" description="WD" evidence="8">
    <location>
        <begin position="247"/>
        <end position="288"/>
    </location>
</feature>
<dbReference type="EMBL" id="CP054537">
    <property type="protein sequence ID" value="QSL65340.1"/>
    <property type="molecule type" value="Genomic_DNA"/>
</dbReference>
<evidence type="ECO:0000256" key="6">
    <source>
        <dbReference type="ARBA" id="ARBA00023242"/>
    </source>
</evidence>
<evidence type="ECO:0000256" key="5">
    <source>
        <dbReference type="ARBA" id="ARBA00022737"/>
    </source>
</evidence>
<dbReference type="InterPro" id="IPR015943">
    <property type="entry name" value="WD40/YVTN_repeat-like_dom_sf"/>
</dbReference>
<keyword evidence="3" id="KW-0698">rRNA processing</keyword>
<feature type="region of interest" description="Disordered" evidence="9">
    <location>
        <begin position="414"/>
        <end position="448"/>
    </location>
</feature>
<evidence type="ECO:0000259" key="10">
    <source>
        <dbReference type="SMART" id="SM01033"/>
    </source>
</evidence>